<keyword evidence="1" id="KW-0732">Signal</keyword>
<feature type="chain" id="PRO_5038668120" description="PknH-like extracellular domain-containing protein" evidence="1">
    <location>
        <begin position="26"/>
        <end position="198"/>
    </location>
</feature>
<gene>
    <name evidence="2" type="ORF">GGQ55_003227</name>
</gene>
<organism evidence="2 3">
    <name type="scientific">Petropleomorpha daqingensis</name>
    <dbReference type="NCBI Taxonomy" id="2026353"/>
    <lineage>
        <taxon>Bacteria</taxon>
        <taxon>Bacillati</taxon>
        <taxon>Actinomycetota</taxon>
        <taxon>Actinomycetes</taxon>
        <taxon>Geodermatophilales</taxon>
        <taxon>Geodermatophilaceae</taxon>
        <taxon>Petropleomorpha</taxon>
    </lineage>
</organism>
<dbReference type="Proteomes" id="UP000541969">
    <property type="component" value="Unassembled WGS sequence"/>
</dbReference>
<dbReference type="EMBL" id="JACBZT010000001">
    <property type="protein sequence ID" value="NYJ06949.1"/>
    <property type="molecule type" value="Genomic_DNA"/>
</dbReference>
<feature type="signal peptide" evidence="1">
    <location>
        <begin position="1"/>
        <end position="25"/>
    </location>
</feature>
<comment type="caution">
    <text evidence="2">The sequence shown here is derived from an EMBL/GenBank/DDBJ whole genome shotgun (WGS) entry which is preliminary data.</text>
</comment>
<keyword evidence="3" id="KW-1185">Reference proteome</keyword>
<name>A0A853CJ73_9ACTN</name>
<evidence type="ECO:0008006" key="4">
    <source>
        <dbReference type="Google" id="ProtNLM"/>
    </source>
</evidence>
<evidence type="ECO:0000256" key="1">
    <source>
        <dbReference type="SAM" id="SignalP"/>
    </source>
</evidence>
<proteinExistence type="predicted"/>
<reference evidence="2 3" key="1">
    <citation type="submission" date="2020-07" db="EMBL/GenBank/DDBJ databases">
        <title>Sequencing the genomes of 1000 actinobacteria strains.</title>
        <authorList>
            <person name="Klenk H.-P."/>
        </authorList>
    </citation>
    <scope>NUCLEOTIDE SEQUENCE [LARGE SCALE GENOMIC DNA]</scope>
    <source>
        <strain evidence="2 3">DSM 104001</strain>
    </source>
</reference>
<dbReference type="PROSITE" id="PS51257">
    <property type="entry name" value="PROKAR_LIPOPROTEIN"/>
    <property type="match status" value="1"/>
</dbReference>
<accession>A0A853CJ73</accession>
<evidence type="ECO:0000313" key="2">
    <source>
        <dbReference type="EMBL" id="NYJ06949.1"/>
    </source>
</evidence>
<dbReference type="AlphaFoldDB" id="A0A853CJ73"/>
<sequence>MSFLRTALVSAGLLLLGGCSSFVTGMGESANAALEEALQVGVDGFESADVPAPPSRICGSSSDRGPEVDATLRQPASAGYTDGDAELHVWAWRSDSAQEVVDRAVDGSDACEQEIYADYDTDGDGQLDAGSHTVTTAGRYDRNGWTGVAVGTEEDGDPTVVTRYVRMGDVVVLVTLTGGGDDANATVDDYLEAVGAAL</sequence>
<protein>
    <recommendedName>
        <fullName evidence="4">PknH-like extracellular domain-containing protein</fullName>
    </recommendedName>
</protein>
<evidence type="ECO:0000313" key="3">
    <source>
        <dbReference type="Proteomes" id="UP000541969"/>
    </source>
</evidence>
<dbReference type="RefSeq" id="WP_179718428.1">
    <property type="nucleotide sequence ID" value="NZ_JACBZT010000001.1"/>
</dbReference>